<gene>
    <name evidence="3" type="ORF">FDK22_14530</name>
</gene>
<name>A0A5R8XXQ1_9BACT</name>
<feature type="transmembrane region" description="Helical" evidence="2">
    <location>
        <begin position="356"/>
        <end position="375"/>
    </location>
</feature>
<feature type="transmembrane region" description="Helical" evidence="2">
    <location>
        <begin position="381"/>
        <end position="405"/>
    </location>
</feature>
<feature type="transmembrane region" description="Helical" evidence="2">
    <location>
        <begin position="870"/>
        <end position="889"/>
    </location>
</feature>
<feature type="transmembrane region" description="Helical" evidence="2">
    <location>
        <begin position="995"/>
        <end position="1020"/>
    </location>
</feature>
<keyword evidence="2" id="KW-0812">Transmembrane</keyword>
<dbReference type="OrthoDB" id="8430015at2"/>
<evidence type="ECO:0000313" key="3">
    <source>
        <dbReference type="EMBL" id="TLP35865.1"/>
    </source>
</evidence>
<feature type="transmembrane region" description="Helical" evidence="2">
    <location>
        <begin position="966"/>
        <end position="983"/>
    </location>
</feature>
<dbReference type="SUPFAM" id="SSF82866">
    <property type="entry name" value="Multidrug efflux transporter AcrB transmembrane domain"/>
    <property type="match status" value="2"/>
</dbReference>
<feature type="transmembrane region" description="Helical" evidence="2">
    <location>
        <begin position="896"/>
        <end position="918"/>
    </location>
</feature>
<dbReference type="SUPFAM" id="SSF82714">
    <property type="entry name" value="Multidrug efflux transporter AcrB TolC docking domain, DN and DC subdomains"/>
    <property type="match status" value="1"/>
</dbReference>
<keyword evidence="2" id="KW-1133">Transmembrane helix</keyword>
<dbReference type="RefSeq" id="WP_138153711.1">
    <property type="nucleotide sequence ID" value="NZ_VANU01000007.1"/>
</dbReference>
<feature type="transmembrane region" description="Helical" evidence="2">
    <location>
        <begin position="924"/>
        <end position="946"/>
    </location>
</feature>
<dbReference type="GO" id="GO:0042910">
    <property type="term" value="F:xenobiotic transmembrane transporter activity"/>
    <property type="evidence" value="ECO:0007669"/>
    <property type="project" value="TreeGrafter"/>
</dbReference>
<dbReference type="PANTHER" id="PTHR32063:SF33">
    <property type="entry name" value="RND SUPERFAMILY EFFLUX PUMP PERMEASE COMPONENT"/>
    <property type="match status" value="1"/>
</dbReference>
<dbReference type="Gene3D" id="3.30.2090.10">
    <property type="entry name" value="Multidrug efflux transporter AcrB TolC docking domain, DN and DC subdomains"/>
    <property type="match status" value="2"/>
</dbReference>
<dbReference type="Gene3D" id="3.30.70.1430">
    <property type="entry name" value="Multidrug efflux transporter AcrB pore domain"/>
    <property type="match status" value="2"/>
</dbReference>
<feature type="transmembrane region" description="Helical" evidence="2">
    <location>
        <begin position="460"/>
        <end position="481"/>
    </location>
</feature>
<feature type="transmembrane region" description="Helical" evidence="2">
    <location>
        <begin position="12"/>
        <end position="31"/>
    </location>
</feature>
<dbReference type="AlphaFoldDB" id="A0A5R8XXQ1"/>
<organism evidence="3 4">
    <name type="scientific">Arcobacter arenosus</name>
    <dbReference type="NCBI Taxonomy" id="2576037"/>
    <lineage>
        <taxon>Bacteria</taxon>
        <taxon>Pseudomonadati</taxon>
        <taxon>Campylobacterota</taxon>
        <taxon>Epsilonproteobacteria</taxon>
        <taxon>Campylobacterales</taxon>
        <taxon>Arcobacteraceae</taxon>
        <taxon>Arcobacter</taxon>
    </lineage>
</organism>
<feature type="transmembrane region" description="Helical" evidence="2">
    <location>
        <begin position="426"/>
        <end position="448"/>
    </location>
</feature>
<evidence type="ECO:0000256" key="2">
    <source>
        <dbReference type="SAM" id="Phobius"/>
    </source>
</evidence>
<dbReference type="InterPro" id="IPR027463">
    <property type="entry name" value="AcrB_DN_DC_subdom"/>
</dbReference>
<dbReference type="PANTHER" id="PTHR32063">
    <property type="match status" value="1"/>
</dbReference>
<accession>A0A5R8XXQ1</accession>
<dbReference type="PRINTS" id="PR00702">
    <property type="entry name" value="ACRIFLAVINRP"/>
</dbReference>
<dbReference type="Gene3D" id="3.30.70.1440">
    <property type="entry name" value="Multidrug efflux transporter AcrB pore domain"/>
    <property type="match status" value="1"/>
</dbReference>
<feature type="coiled-coil region" evidence="1">
    <location>
        <begin position="294"/>
        <end position="321"/>
    </location>
</feature>
<feature type="transmembrane region" description="Helical" evidence="2">
    <location>
        <begin position="330"/>
        <end position="349"/>
    </location>
</feature>
<comment type="caution">
    <text evidence="3">The sequence shown here is derived from an EMBL/GenBank/DDBJ whole genome shotgun (WGS) entry which is preliminary data.</text>
</comment>
<evidence type="ECO:0000256" key="1">
    <source>
        <dbReference type="SAM" id="Coils"/>
    </source>
</evidence>
<keyword evidence="4" id="KW-1185">Reference proteome</keyword>
<evidence type="ECO:0000313" key="4">
    <source>
        <dbReference type="Proteomes" id="UP000308901"/>
    </source>
</evidence>
<dbReference type="Proteomes" id="UP000308901">
    <property type="component" value="Unassembled WGS sequence"/>
</dbReference>
<dbReference type="SUPFAM" id="SSF82693">
    <property type="entry name" value="Multidrug efflux transporter AcrB pore domain, PN1, PN2, PC1 and PC2 subdomains"/>
    <property type="match status" value="2"/>
</dbReference>
<protein>
    <submittedName>
        <fullName evidence="3">Efflux RND transporter permease subunit</fullName>
    </submittedName>
</protein>
<feature type="transmembrane region" description="Helical" evidence="2">
    <location>
        <begin position="514"/>
        <end position="531"/>
    </location>
</feature>
<sequence length="1025" mass="115238">MNKIIEYFLENSRLNHTLLLFILIMGIFGYYKIPKEMFPTVTLESIQVNGSYSGASASSLNNFAVVELENQIDTISGIEEVSSTITNGSFSIKIELQDGVDKKEIQDEVKDAVSSAKKYFPSDMTEPTVSSVQRQMSLMNVSILSQNRSKKELLDISKDLKTKLLSVSNISEIQIYGDSELQIDILLDHKKIDMYGLESSSVISAIGNLSYIYPVAQIEQTGNHVYLSANNNKFNKTTWENTILKVDSKAVYLKDIANISIDYPIDETISRLNGQTTISFNIYKDDVGDSIAIAKKVKNILANYEQETEDLTMEITRDSSEPVDDRIKTIIANITLGLILVGLCMHLLISPRLSIVIVMGIPFSFILALLVIEQFGFSLNMISLMAMLISLGIVVDDAIIVSENIQRHLDEGKKLNDAVLIGAKEMIAPVLIAAFTTIFAFLPMLLISGELGNLMKLVPIVISVLIFASLIESFIFLPLHAKHILKRKDKMLDWTKAYNFYENILHKIIHFKKIFLLSFFIIVPALTYLLITNSRFQMMPDLDFGSITVSVKLDESLGLKETNEVVKKYEKLLLENKNEIFIKNIDTTVGRFSNIASDSETIENGFNLNIELEDFKEDNFLEKYVNPVLSLSFDFERKDKIRTIDTQTAMNQIRELINPLVKEDKAVEFNIVTRRIGIVKTDIELNLSSDDKSLLLKSIDKIKKELSNIDGVKDVTDNTQLGESEYKFSLNSYAQSLGLTDSTIATQVANFFMEKDQANTFNNDGVIDIITQSIYKDSIDEMKHFLINIDDKKIELQELVDFKIERNFEKIEKEDGEIQKKIYANIEKSVTSSNEVLAQIDPLLKEISNTNMKIFYGGEREKSAQMASDMLKAFLVGLFLIFLTLLINFPSFKSAFIILSVIPFTVFGAVLGHTIMGINLNSQSFIGMLGLAGVVINDGIIMLDFLHGTKNKSEFYKKAKQRVRPILITSITTILGLSTLIFFPTGESVMLQPIAISLGFGIAWGTILNLIYVPALYATIFKIKD</sequence>
<dbReference type="EMBL" id="VANU01000007">
    <property type="protein sequence ID" value="TLP35865.1"/>
    <property type="molecule type" value="Genomic_DNA"/>
</dbReference>
<proteinExistence type="predicted"/>
<reference evidence="3 4" key="1">
    <citation type="submission" date="2019-05" db="EMBL/GenBank/DDBJ databases">
        <title>Arcobacter sp. nov., isolated from sea sediment.</title>
        <authorList>
            <person name="Kim W."/>
        </authorList>
    </citation>
    <scope>NUCLEOTIDE SEQUENCE [LARGE SCALE GENOMIC DNA]</scope>
    <source>
        <strain evidence="3 4">CAU 1517</strain>
    </source>
</reference>
<dbReference type="GO" id="GO:0005886">
    <property type="term" value="C:plasma membrane"/>
    <property type="evidence" value="ECO:0007669"/>
    <property type="project" value="TreeGrafter"/>
</dbReference>
<dbReference type="Gene3D" id="1.20.1640.10">
    <property type="entry name" value="Multidrug efflux transporter AcrB transmembrane domain"/>
    <property type="match status" value="2"/>
</dbReference>
<keyword evidence="2" id="KW-0472">Membrane</keyword>
<dbReference type="Pfam" id="PF00873">
    <property type="entry name" value="ACR_tran"/>
    <property type="match status" value="1"/>
</dbReference>
<keyword evidence="1" id="KW-0175">Coiled coil</keyword>
<dbReference type="Gene3D" id="3.30.70.1320">
    <property type="entry name" value="Multidrug efflux transporter AcrB pore domain like"/>
    <property type="match status" value="1"/>
</dbReference>
<dbReference type="InterPro" id="IPR001036">
    <property type="entry name" value="Acrflvin-R"/>
</dbReference>